<dbReference type="InterPro" id="IPR007569">
    <property type="entry name" value="DUF559"/>
</dbReference>
<feature type="domain" description="DUF559" evidence="1">
    <location>
        <begin position="204"/>
        <end position="266"/>
    </location>
</feature>
<keyword evidence="3" id="KW-1185">Reference proteome</keyword>
<sequence length="272" mass="30625">MASAQFDVGFRHLRGSNFVDRSTLLTARQRILAVAASAQGEPVVGGMAAAILLGSAWYDDDFSIELVRRTTGSGRPAKGTITHRFDIDPADWCVVDGVRVTTPLRTAFDIGRMQPAWRALGYLDALAKATDLDTRTLARYADAQRRRRHVRQIRELAPLVDARAESPPESWVRLLMFRSELPTPDLQIAVPNPSEKPFARIDLGYEALKIGVEYDGEDFHSSPEQRARDEERDARLREQGWIMIRVDRHRLRDEPFGIVVEIVTAMKARGAY</sequence>
<gene>
    <name evidence="2" type="ORF">CA982_12710</name>
</gene>
<dbReference type="SUPFAM" id="SSF52980">
    <property type="entry name" value="Restriction endonuclease-like"/>
    <property type="match status" value="1"/>
</dbReference>
<dbReference type="EMBL" id="NGFO01000013">
    <property type="protein sequence ID" value="OUC78437.1"/>
    <property type="molecule type" value="Genomic_DNA"/>
</dbReference>
<evidence type="ECO:0000313" key="2">
    <source>
        <dbReference type="EMBL" id="OUC78437.1"/>
    </source>
</evidence>
<evidence type="ECO:0000313" key="3">
    <source>
        <dbReference type="Proteomes" id="UP000194632"/>
    </source>
</evidence>
<dbReference type="Gene3D" id="3.40.960.10">
    <property type="entry name" value="VSR Endonuclease"/>
    <property type="match status" value="1"/>
</dbReference>
<dbReference type="STRING" id="417102.CA982_12710"/>
<reference evidence="2 3" key="1">
    <citation type="submission" date="2017-05" db="EMBL/GenBank/DDBJ databases">
        <title>Biotechnological potential of actinobacteria isolated from South African environments.</title>
        <authorList>
            <person name="Le Roes-Hill M."/>
            <person name="Prins A."/>
            <person name="Durrell K.A."/>
        </authorList>
    </citation>
    <scope>NUCLEOTIDE SEQUENCE [LARGE SCALE GENOMIC DNA]</scope>
    <source>
        <strain evidence="2">BS2</strain>
    </source>
</reference>
<accession>A0A243QA19</accession>
<organism evidence="2 3">
    <name type="scientific">Gordonia lacunae</name>
    <dbReference type="NCBI Taxonomy" id="417102"/>
    <lineage>
        <taxon>Bacteria</taxon>
        <taxon>Bacillati</taxon>
        <taxon>Actinomycetota</taxon>
        <taxon>Actinomycetes</taxon>
        <taxon>Mycobacteriales</taxon>
        <taxon>Gordoniaceae</taxon>
        <taxon>Gordonia</taxon>
    </lineage>
</organism>
<dbReference type="InterPro" id="IPR011335">
    <property type="entry name" value="Restrct_endonuc-II-like"/>
</dbReference>
<name>A0A243QA19_9ACTN</name>
<dbReference type="Proteomes" id="UP000194632">
    <property type="component" value="Unassembled WGS sequence"/>
</dbReference>
<proteinExistence type="predicted"/>
<dbReference type="Pfam" id="PF04480">
    <property type="entry name" value="DUF559"/>
    <property type="match status" value="1"/>
</dbReference>
<protein>
    <recommendedName>
        <fullName evidence="1">DUF559 domain-containing protein</fullName>
    </recommendedName>
</protein>
<evidence type="ECO:0000259" key="1">
    <source>
        <dbReference type="Pfam" id="PF04480"/>
    </source>
</evidence>
<comment type="caution">
    <text evidence="2">The sequence shown here is derived from an EMBL/GenBank/DDBJ whole genome shotgun (WGS) entry which is preliminary data.</text>
</comment>
<dbReference type="AlphaFoldDB" id="A0A243QA19"/>